<dbReference type="OrthoDB" id="9780765at2"/>
<evidence type="ECO:0000313" key="3">
    <source>
        <dbReference type="Proteomes" id="UP000228945"/>
    </source>
</evidence>
<feature type="domain" description="AB hydrolase-1" evidence="1">
    <location>
        <begin position="32"/>
        <end position="246"/>
    </location>
</feature>
<dbReference type="EMBL" id="CP024201">
    <property type="protein sequence ID" value="ATQ43238.1"/>
    <property type="molecule type" value="Genomic_DNA"/>
</dbReference>
<dbReference type="SUPFAM" id="SSF53474">
    <property type="entry name" value="alpha/beta-Hydrolases"/>
    <property type="match status" value="1"/>
</dbReference>
<dbReference type="Gene3D" id="3.40.50.1820">
    <property type="entry name" value="alpha/beta hydrolase"/>
    <property type="match status" value="1"/>
</dbReference>
<reference evidence="2 3" key="1">
    <citation type="submission" date="2017-10" db="EMBL/GenBank/DDBJ databases">
        <title>Genome sequence of Caulobacter mirabilis FWC38.</title>
        <authorList>
            <person name="Fiebig A."/>
            <person name="Crosson S."/>
        </authorList>
    </citation>
    <scope>NUCLEOTIDE SEQUENCE [LARGE SCALE GENOMIC DNA]</scope>
    <source>
        <strain evidence="2 3">FWC 38</strain>
    </source>
</reference>
<sequence>MDVNTPDRAGRINADGLDVYYEGYGGGPGRPLVILHGGFMSSAALGPLPAALAVDRPVIAFDLEGHGRTRDLDRPLSTDQMGRDVGAAIKALALGPVDLLGFSMGGAAAQRTAFHHPELVRRLVLVSTSYSNDGFQPGITAMWPSMSAEGFKGTPMEGLYAQTAPEPERWPVFVDKMKQMMIGFEGWPKSDLQAIKAPTLLMLGDADLIRLDYAVEMFGLLGGGQGAGMVGSSPSRLAVLPGVTHFDILYRLDLLLPTIQPFLAEA</sequence>
<name>A0A2D2AYY6_9CAUL</name>
<keyword evidence="3" id="KW-1185">Reference proteome</keyword>
<dbReference type="PANTHER" id="PTHR43433:SF5">
    <property type="entry name" value="AB HYDROLASE-1 DOMAIN-CONTAINING PROTEIN"/>
    <property type="match status" value="1"/>
</dbReference>
<dbReference type="InterPro" id="IPR000073">
    <property type="entry name" value="AB_hydrolase_1"/>
</dbReference>
<keyword evidence="2" id="KW-0378">Hydrolase</keyword>
<proteinExistence type="predicted"/>
<accession>A0A2D2AYY6</accession>
<dbReference type="InterPro" id="IPR050471">
    <property type="entry name" value="AB_hydrolase"/>
</dbReference>
<dbReference type="GO" id="GO:0004806">
    <property type="term" value="F:triacylglycerol lipase activity"/>
    <property type="evidence" value="ECO:0007669"/>
    <property type="project" value="TreeGrafter"/>
</dbReference>
<dbReference type="InterPro" id="IPR029058">
    <property type="entry name" value="AB_hydrolase_fold"/>
</dbReference>
<dbReference type="RefSeq" id="WP_099622489.1">
    <property type="nucleotide sequence ID" value="NZ_CP024201.1"/>
</dbReference>
<dbReference type="AlphaFoldDB" id="A0A2D2AYY6"/>
<dbReference type="PRINTS" id="PR00111">
    <property type="entry name" value="ABHYDROLASE"/>
</dbReference>
<dbReference type="GO" id="GO:0046503">
    <property type="term" value="P:glycerolipid catabolic process"/>
    <property type="evidence" value="ECO:0007669"/>
    <property type="project" value="TreeGrafter"/>
</dbReference>
<dbReference type="PANTHER" id="PTHR43433">
    <property type="entry name" value="HYDROLASE, ALPHA/BETA FOLD FAMILY PROTEIN"/>
    <property type="match status" value="1"/>
</dbReference>
<gene>
    <name evidence="2" type="ORF">CSW64_12830</name>
</gene>
<dbReference type="KEGG" id="cmb:CSW64_12830"/>
<evidence type="ECO:0000259" key="1">
    <source>
        <dbReference type="Pfam" id="PF12697"/>
    </source>
</evidence>
<organism evidence="2 3">
    <name type="scientific">Caulobacter mirabilis</name>
    <dbReference type="NCBI Taxonomy" id="69666"/>
    <lineage>
        <taxon>Bacteria</taxon>
        <taxon>Pseudomonadati</taxon>
        <taxon>Pseudomonadota</taxon>
        <taxon>Alphaproteobacteria</taxon>
        <taxon>Caulobacterales</taxon>
        <taxon>Caulobacteraceae</taxon>
        <taxon>Caulobacter</taxon>
    </lineage>
</organism>
<protein>
    <submittedName>
        <fullName evidence="2">Alpha/beta hydrolase</fullName>
    </submittedName>
</protein>
<dbReference type="Pfam" id="PF12697">
    <property type="entry name" value="Abhydrolase_6"/>
    <property type="match status" value="1"/>
</dbReference>
<dbReference type="Proteomes" id="UP000228945">
    <property type="component" value="Chromosome"/>
</dbReference>
<evidence type="ECO:0000313" key="2">
    <source>
        <dbReference type="EMBL" id="ATQ43238.1"/>
    </source>
</evidence>